<dbReference type="FunFam" id="2.60.40.2690:FF:000002">
    <property type="entry name" value="Splicing factor 3a subunit 2"/>
    <property type="match status" value="1"/>
</dbReference>
<dbReference type="InterPro" id="IPR000690">
    <property type="entry name" value="Matrin/U1-C_Znf_C2H2"/>
</dbReference>
<dbReference type="Pfam" id="PF12874">
    <property type="entry name" value="zf-met"/>
    <property type="match status" value="1"/>
</dbReference>
<dbReference type="GO" id="GO:0003676">
    <property type="term" value="F:nucleic acid binding"/>
    <property type="evidence" value="ECO:0007669"/>
    <property type="project" value="InterPro"/>
</dbReference>
<dbReference type="Gene3D" id="2.60.40.2690">
    <property type="match status" value="1"/>
</dbReference>
<evidence type="ECO:0000256" key="1">
    <source>
        <dbReference type="ARBA" id="ARBA00004123"/>
    </source>
</evidence>
<keyword evidence="3" id="KW-0479">Metal-binding</keyword>
<dbReference type="GO" id="GO:0071013">
    <property type="term" value="C:catalytic step 2 spliceosome"/>
    <property type="evidence" value="ECO:0007669"/>
    <property type="project" value="TreeGrafter"/>
</dbReference>
<dbReference type="InterPro" id="IPR003604">
    <property type="entry name" value="Matrin/U1-like-C_Znf_C2H2"/>
</dbReference>
<keyword evidence="8" id="KW-0539">Nucleus</keyword>
<evidence type="ECO:0000256" key="2">
    <source>
        <dbReference type="ARBA" id="ARBA00008995"/>
    </source>
</evidence>
<evidence type="ECO:0000259" key="10">
    <source>
        <dbReference type="PROSITE" id="PS50171"/>
    </source>
</evidence>
<dbReference type="InterPro" id="IPR052092">
    <property type="entry name" value="SF3A2"/>
</dbReference>
<evidence type="ECO:0000256" key="5">
    <source>
        <dbReference type="ARBA" id="ARBA00022771"/>
    </source>
</evidence>
<keyword evidence="4" id="KW-0747">Spliceosome</keyword>
<comment type="subcellular location">
    <subcellularLocation>
        <location evidence="1">Nucleus</location>
    </subcellularLocation>
</comment>
<evidence type="ECO:0000313" key="11">
    <source>
        <dbReference type="EMBL" id="KAK5691237.1"/>
    </source>
</evidence>
<dbReference type="SMART" id="SM00451">
    <property type="entry name" value="ZnF_U1"/>
    <property type="match status" value="1"/>
</dbReference>
<evidence type="ECO:0000256" key="9">
    <source>
        <dbReference type="SAM" id="MobiDB-lite"/>
    </source>
</evidence>
<dbReference type="GO" id="GO:0005686">
    <property type="term" value="C:U2 snRNP"/>
    <property type="evidence" value="ECO:0007669"/>
    <property type="project" value="TreeGrafter"/>
</dbReference>
<keyword evidence="6" id="KW-0862">Zinc</keyword>
<dbReference type="InterPro" id="IPR013087">
    <property type="entry name" value="Znf_C2H2_type"/>
</dbReference>
<dbReference type="PROSITE" id="PS50171">
    <property type="entry name" value="ZF_MATRIN"/>
    <property type="match status" value="1"/>
</dbReference>
<protein>
    <submittedName>
        <fullName evidence="11">CWF complex protein sap62</fullName>
    </submittedName>
</protein>
<dbReference type="PANTHER" id="PTHR23205:SF0">
    <property type="entry name" value="SPLICING FACTOR 3A SUBUNIT 2"/>
    <property type="match status" value="1"/>
</dbReference>
<comment type="caution">
    <text evidence="11">The sequence shown here is derived from an EMBL/GenBank/DDBJ whole genome shotgun (WGS) entry which is preliminary data.</text>
</comment>
<evidence type="ECO:0000256" key="8">
    <source>
        <dbReference type="ARBA" id="ARBA00023242"/>
    </source>
</evidence>
<dbReference type="PANTHER" id="PTHR23205">
    <property type="entry name" value="SPLICING FACTOR 3A SUBUNIT 2"/>
    <property type="match status" value="1"/>
</dbReference>
<dbReference type="GO" id="GO:0071004">
    <property type="term" value="C:U2-type prespliceosome"/>
    <property type="evidence" value="ECO:0007669"/>
    <property type="project" value="TreeGrafter"/>
</dbReference>
<dbReference type="InterPro" id="IPR031781">
    <property type="entry name" value="SF3A2_dom"/>
</dbReference>
<evidence type="ECO:0000256" key="7">
    <source>
        <dbReference type="ARBA" id="ARBA00023187"/>
    </source>
</evidence>
<dbReference type="Proteomes" id="UP001310594">
    <property type="component" value="Unassembled WGS sequence"/>
</dbReference>
<dbReference type="Pfam" id="PF16835">
    <property type="entry name" value="SF3A2"/>
    <property type="match status" value="1"/>
</dbReference>
<organism evidence="11 12">
    <name type="scientific">Elasticomyces elasticus</name>
    <dbReference type="NCBI Taxonomy" id="574655"/>
    <lineage>
        <taxon>Eukaryota</taxon>
        <taxon>Fungi</taxon>
        <taxon>Dikarya</taxon>
        <taxon>Ascomycota</taxon>
        <taxon>Pezizomycotina</taxon>
        <taxon>Dothideomycetes</taxon>
        <taxon>Dothideomycetidae</taxon>
        <taxon>Mycosphaerellales</taxon>
        <taxon>Teratosphaeriaceae</taxon>
        <taxon>Elasticomyces</taxon>
    </lineage>
</organism>
<evidence type="ECO:0000256" key="4">
    <source>
        <dbReference type="ARBA" id="ARBA00022728"/>
    </source>
</evidence>
<reference evidence="11" key="1">
    <citation type="submission" date="2023-08" db="EMBL/GenBank/DDBJ databases">
        <title>Black Yeasts Isolated from many extreme environments.</title>
        <authorList>
            <person name="Coleine C."/>
            <person name="Stajich J.E."/>
            <person name="Selbmann L."/>
        </authorList>
    </citation>
    <scope>NUCLEOTIDE SEQUENCE</scope>
    <source>
        <strain evidence="11">CCFEE 5810</strain>
    </source>
</reference>
<keyword evidence="7" id="KW-0508">mRNA splicing</keyword>
<dbReference type="AlphaFoldDB" id="A0AAN7W3V6"/>
<dbReference type="GO" id="GO:0000245">
    <property type="term" value="P:spliceosomal complex assembly"/>
    <property type="evidence" value="ECO:0007669"/>
    <property type="project" value="TreeGrafter"/>
</dbReference>
<evidence type="ECO:0000313" key="12">
    <source>
        <dbReference type="Proteomes" id="UP001310594"/>
    </source>
</evidence>
<dbReference type="EMBL" id="JAVRQU010000022">
    <property type="protein sequence ID" value="KAK5691237.1"/>
    <property type="molecule type" value="Genomic_DNA"/>
</dbReference>
<keyword evidence="4" id="KW-0507">mRNA processing</keyword>
<evidence type="ECO:0000256" key="3">
    <source>
        <dbReference type="ARBA" id="ARBA00022723"/>
    </source>
</evidence>
<sequence length="322" mass="37163">MDYQNRAGSKFGGGGVASQSATNADRRERLRKLALETIDLDKDPYFFKNHVGSFECRLCLTVHQNDGSYLAHTQGRKHQTNLARRAAKDAQLGRRNQTEEGYTGANSVPIKRNVVKIGRPGYKITKTRDPVTRHQGLLFQLQYPEITPGVIPRVRFMSAYEQKIEDPPDKAYQYLLIAAEPYETCAFKLQAREVDRREDRYWTWFDGDSKEFWVQITFKTEREERVGWEWRKAVNYAAFLRLGRRFQAKPGTDAAGPAVVRRTSIPHIRHAMRLLARTGLLQMGWYGFGWYGPGWYGLASVFRHEPPSSAKPTKIRRRKCAF</sequence>
<accession>A0AAN7W3V6</accession>
<gene>
    <name evidence="11" type="primary">sap62</name>
    <name evidence="11" type="ORF">LTR97_011891</name>
</gene>
<evidence type="ECO:0000256" key="6">
    <source>
        <dbReference type="ARBA" id="ARBA00022833"/>
    </source>
</evidence>
<name>A0AAN7W3V6_9PEZI</name>
<proteinExistence type="inferred from homology"/>
<comment type="similarity">
    <text evidence="2">Belongs to the SF3A2 family.</text>
</comment>
<dbReference type="GO" id="GO:0008270">
    <property type="term" value="F:zinc ion binding"/>
    <property type="evidence" value="ECO:0007669"/>
    <property type="project" value="UniProtKB-KW"/>
</dbReference>
<keyword evidence="5" id="KW-0863">Zinc-finger</keyword>
<feature type="domain" description="Matrin-type" evidence="10">
    <location>
        <begin position="54"/>
        <end position="84"/>
    </location>
</feature>
<feature type="region of interest" description="Disordered" evidence="9">
    <location>
        <begin position="1"/>
        <end position="25"/>
    </location>
</feature>
<dbReference type="SMART" id="SM01050">
    <property type="entry name" value="CactinC_cactus"/>
    <property type="match status" value="1"/>
</dbReference>